<comment type="caution">
    <text evidence="9">The sequence shown here is derived from an EMBL/GenBank/DDBJ whole genome shotgun (WGS) entry which is preliminary data.</text>
</comment>
<evidence type="ECO:0000256" key="1">
    <source>
        <dbReference type="ARBA" id="ARBA00008226"/>
    </source>
</evidence>
<dbReference type="GO" id="GO:0005524">
    <property type="term" value="F:ATP binding"/>
    <property type="evidence" value="ECO:0007669"/>
    <property type="project" value="UniProtKB-KW"/>
</dbReference>
<dbReference type="Gene3D" id="3.30.930.10">
    <property type="entry name" value="Bira Bifunctional Protein, Domain 2"/>
    <property type="match status" value="1"/>
</dbReference>
<comment type="similarity">
    <text evidence="1">Belongs to the class-II aminoacyl-tRNA synthetase family.</text>
</comment>
<dbReference type="Proteomes" id="UP001305414">
    <property type="component" value="Unassembled WGS sequence"/>
</dbReference>
<dbReference type="CDD" id="cd00776">
    <property type="entry name" value="AsxRS_core"/>
    <property type="match status" value="1"/>
</dbReference>
<evidence type="ECO:0000259" key="8">
    <source>
        <dbReference type="PROSITE" id="PS50862"/>
    </source>
</evidence>
<keyword evidence="4" id="KW-0547">Nucleotide-binding</keyword>
<dbReference type="GO" id="GO:0005739">
    <property type="term" value="C:mitochondrion"/>
    <property type="evidence" value="ECO:0007669"/>
    <property type="project" value="TreeGrafter"/>
</dbReference>
<name>A0AAN7Z9I7_9PEZI</name>
<dbReference type="SUPFAM" id="SSF55681">
    <property type="entry name" value="Class II aaRS and biotin synthetases"/>
    <property type="match status" value="1"/>
</dbReference>
<dbReference type="GO" id="GO:0006421">
    <property type="term" value="P:asparaginyl-tRNA aminoacylation"/>
    <property type="evidence" value="ECO:0007669"/>
    <property type="project" value="InterPro"/>
</dbReference>
<keyword evidence="6" id="KW-0648">Protein biosynthesis</keyword>
<dbReference type="PRINTS" id="PR01042">
    <property type="entry name" value="TRNASYNTHASP"/>
</dbReference>
<evidence type="ECO:0000256" key="6">
    <source>
        <dbReference type="ARBA" id="ARBA00022917"/>
    </source>
</evidence>
<sequence length="516" mass="57521">MSALLLRARGALRTPPTRFAGPLTSSRASITTLPINISSFLTFKPEEPVDDVKVDGYVRSVRAQKRHHFVTIGDGSSLESLQAVVPVDQAEGLTTGAAVRLNGSWVPSQGRGQSHELKVSRAAILGPSDAKTFPIQKKYQTPEFLRTLPHLRPRIPFNTTVLRFRSEIIASLTNFFNSRQFVQTHTPILTASDCEGAGEVFHIVTENERNASAANPVKPFFRRNVYTTVSSQLHLEALAQALGNVWTLSPTFRAEQSDTPRHLSEFYMLEAELTFTDSPDAIMDLLEDMLRHVASNLADSKVVGELLSPISERSPDLAPTEQVARRWRGLTQDQWPRITYTEAINLLEASDVSFTHQPTWGKDLHTEHEKYIATKVGKSCIPVFVTHYPRDIKPFYMKSGDMGTVTPSPGATVECFDLLVPEFCEIAGGSMREHRLENLVEAMQARGLSTKPSEPNSATPQEPVNNLDWYLDLRRWGCPPHGGFGLGFDRLMCYLTGVQTIHDTAAFPRWYGRCDC</sequence>
<dbReference type="CDD" id="cd04318">
    <property type="entry name" value="EcAsnRS_like_N"/>
    <property type="match status" value="1"/>
</dbReference>
<evidence type="ECO:0000256" key="7">
    <source>
        <dbReference type="ARBA" id="ARBA00023146"/>
    </source>
</evidence>
<dbReference type="InterPro" id="IPR006195">
    <property type="entry name" value="aa-tRNA-synth_II"/>
</dbReference>
<dbReference type="PROSITE" id="PS50862">
    <property type="entry name" value="AA_TRNA_LIGASE_II"/>
    <property type="match status" value="1"/>
</dbReference>
<dbReference type="GO" id="GO:0004816">
    <property type="term" value="F:asparagine-tRNA ligase activity"/>
    <property type="evidence" value="ECO:0007669"/>
    <property type="project" value="UniProtKB-EC"/>
</dbReference>
<keyword evidence="5" id="KW-0067">ATP-binding</keyword>
<dbReference type="Pfam" id="PF00152">
    <property type="entry name" value="tRNA-synt_2"/>
    <property type="match status" value="1"/>
</dbReference>
<accession>A0AAN7Z9I7</accession>
<keyword evidence="7" id="KW-0030">Aminoacyl-tRNA synthetase</keyword>
<evidence type="ECO:0000313" key="10">
    <source>
        <dbReference type="Proteomes" id="UP001305414"/>
    </source>
</evidence>
<evidence type="ECO:0000256" key="3">
    <source>
        <dbReference type="ARBA" id="ARBA00022598"/>
    </source>
</evidence>
<dbReference type="GO" id="GO:0003676">
    <property type="term" value="F:nucleic acid binding"/>
    <property type="evidence" value="ECO:0007669"/>
    <property type="project" value="InterPro"/>
</dbReference>
<keyword evidence="3" id="KW-0436">Ligase</keyword>
<keyword evidence="10" id="KW-1185">Reference proteome</keyword>
<evidence type="ECO:0000256" key="5">
    <source>
        <dbReference type="ARBA" id="ARBA00022840"/>
    </source>
</evidence>
<protein>
    <recommendedName>
        <fullName evidence="2">asparagine--tRNA ligase</fullName>
        <ecNumber evidence="2">6.1.1.22</ecNumber>
    </recommendedName>
</protein>
<organism evidence="9 10">
    <name type="scientific">Xylaria bambusicola</name>
    <dbReference type="NCBI Taxonomy" id="326684"/>
    <lineage>
        <taxon>Eukaryota</taxon>
        <taxon>Fungi</taxon>
        <taxon>Dikarya</taxon>
        <taxon>Ascomycota</taxon>
        <taxon>Pezizomycotina</taxon>
        <taxon>Sordariomycetes</taxon>
        <taxon>Xylariomycetidae</taxon>
        <taxon>Xylariales</taxon>
        <taxon>Xylariaceae</taxon>
        <taxon>Xylaria</taxon>
    </lineage>
</organism>
<dbReference type="InterPro" id="IPR004365">
    <property type="entry name" value="NA-bd_OB_tRNA"/>
</dbReference>
<dbReference type="Pfam" id="PF01336">
    <property type="entry name" value="tRNA_anti-codon"/>
    <property type="match status" value="1"/>
</dbReference>
<dbReference type="InterPro" id="IPR004522">
    <property type="entry name" value="Asn-tRNA-ligase"/>
</dbReference>
<evidence type="ECO:0000256" key="4">
    <source>
        <dbReference type="ARBA" id="ARBA00022741"/>
    </source>
</evidence>
<dbReference type="InterPro" id="IPR004364">
    <property type="entry name" value="Aa-tRNA-synt_II"/>
</dbReference>
<dbReference type="InterPro" id="IPR045864">
    <property type="entry name" value="aa-tRNA-synth_II/BPL/LPL"/>
</dbReference>
<evidence type="ECO:0000256" key="2">
    <source>
        <dbReference type="ARBA" id="ARBA00012816"/>
    </source>
</evidence>
<dbReference type="SUPFAM" id="SSF50249">
    <property type="entry name" value="Nucleic acid-binding proteins"/>
    <property type="match status" value="1"/>
</dbReference>
<proteinExistence type="inferred from homology"/>
<dbReference type="PANTHER" id="PTHR22594">
    <property type="entry name" value="ASPARTYL/LYSYL-TRNA SYNTHETASE"/>
    <property type="match status" value="1"/>
</dbReference>
<dbReference type="PANTHER" id="PTHR22594:SF34">
    <property type="entry name" value="ASPARAGINE--TRNA LIGASE, MITOCHONDRIAL-RELATED"/>
    <property type="match status" value="1"/>
</dbReference>
<dbReference type="NCBIfam" id="NF003037">
    <property type="entry name" value="PRK03932.1"/>
    <property type="match status" value="1"/>
</dbReference>
<dbReference type="InterPro" id="IPR002312">
    <property type="entry name" value="Asp/Asn-tRNA-synth_IIb"/>
</dbReference>
<dbReference type="EC" id="6.1.1.22" evidence="2"/>
<dbReference type="InterPro" id="IPR012340">
    <property type="entry name" value="NA-bd_OB-fold"/>
</dbReference>
<dbReference type="EMBL" id="JAWHQM010000015">
    <property type="protein sequence ID" value="KAK5630186.1"/>
    <property type="molecule type" value="Genomic_DNA"/>
</dbReference>
<dbReference type="NCBIfam" id="TIGR00457">
    <property type="entry name" value="asnS"/>
    <property type="match status" value="1"/>
</dbReference>
<gene>
    <name evidence="9" type="ORF">RRF57_005901</name>
</gene>
<dbReference type="AlphaFoldDB" id="A0AAN7Z9I7"/>
<reference evidence="9 10" key="1">
    <citation type="submission" date="2023-10" db="EMBL/GenBank/DDBJ databases">
        <title>Draft genome sequence of Xylaria bambusicola isolate GMP-LS, the root and basal stem rot pathogen of sugarcane in Indonesia.</title>
        <authorList>
            <person name="Selvaraj P."/>
            <person name="Muralishankar V."/>
            <person name="Muruganantham S."/>
            <person name="Sp S."/>
            <person name="Haryani S."/>
            <person name="Lau K.J.X."/>
            <person name="Naqvi N.I."/>
        </authorList>
    </citation>
    <scope>NUCLEOTIDE SEQUENCE [LARGE SCALE GENOMIC DNA]</scope>
    <source>
        <strain evidence="9">GMP-LS</strain>
    </source>
</reference>
<feature type="domain" description="Aminoacyl-transfer RNA synthetases class-II family profile" evidence="8">
    <location>
        <begin position="162"/>
        <end position="508"/>
    </location>
</feature>
<dbReference type="Gene3D" id="2.40.50.140">
    <property type="entry name" value="Nucleic acid-binding proteins"/>
    <property type="match status" value="1"/>
</dbReference>
<evidence type="ECO:0000313" key="9">
    <source>
        <dbReference type="EMBL" id="KAK5630186.1"/>
    </source>
</evidence>